<comment type="caution">
    <text evidence="3">The sequence shown here is derived from an EMBL/GenBank/DDBJ whole genome shotgun (WGS) entry which is preliminary data.</text>
</comment>
<sequence>MEDNNRFQDKKTADFRSSRTPIVRDRVDYPRKEHREEYAAEVAPGRPVEGRAEVTESGKKGKTAGYTGIVLGILAMFIWSIVLGPIAAVLGIYAFMNGKKTLGGWAIGLGVLATVSYFAFIPFVR</sequence>
<keyword evidence="2" id="KW-0812">Transmembrane</keyword>
<keyword evidence="4" id="KW-1185">Reference proteome</keyword>
<dbReference type="Proteomes" id="UP001241848">
    <property type="component" value="Unassembled WGS sequence"/>
</dbReference>
<evidence type="ECO:0000313" key="3">
    <source>
        <dbReference type="EMBL" id="MDP4096965.1"/>
    </source>
</evidence>
<dbReference type="EMBL" id="JAPCKK010000014">
    <property type="protein sequence ID" value="MDP4096965.1"/>
    <property type="molecule type" value="Genomic_DNA"/>
</dbReference>
<feature type="transmembrane region" description="Helical" evidence="2">
    <location>
        <begin position="69"/>
        <end position="96"/>
    </location>
</feature>
<evidence type="ECO:0000313" key="4">
    <source>
        <dbReference type="Proteomes" id="UP001241848"/>
    </source>
</evidence>
<feature type="region of interest" description="Disordered" evidence="1">
    <location>
        <begin position="40"/>
        <end position="60"/>
    </location>
</feature>
<dbReference type="InterPro" id="IPR055338">
    <property type="entry name" value="YqfX-like"/>
</dbReference>
<feature type="compositionally biased region" description="Basic and acidic residues" evidence="1">
    <location>
        <begin position="48"/>
        <end position="59"/>
    </location>
</feature>
<dbReference type="PANTHER" id="PTHR40040">
    <property type="entry name" value="SMALL HYDROPHOBIC PROTEIN-RELATED"/>
    <property type="match status" value="1"/>
</dbReference>
<evidence type="ECO:0000256" key="2">
    <source>
        <dbReference type="SAM" id="Phobius"/>
    </source>
</evidence>
<feature type="transmembrane region" description="Helical" evidence="2">
    <location>
        <begin position="102"/>
        <end position="124"/>
    </location>
</feature>
<dbReference type="PANTHER" id="PTHR40040:SF1">
    <property type="entry name" value="MEMBRANE PROTEIN"/>
    <property type="match status" value="1"/>
</dbReference>
<keyword evidence="2" id="KW-0472">Membrane</keyword>
<proteinExistence type="predicted"/>
<evidence type="ECO:0000256" key="1">
    <source>
        <dbReference type="SAM" id="MobiDB-lite"/>
    </source>
</evidence>
<reference evidence="3 4" key="1">
    <citation type="submission" date="2022-10" db="EMBL/GenBank/DDBJ databases">
        <title>Paenibacillus description and whole genome data of maize root bacterial community.</title>
        <authorList>
            <person name="Marton D."/>
            <person name="Farkas M."/>
            <person name="Cserhati M."/>
        </authorList>
    </citation>
    <scope>NUCLEOTIDE SEQUENCE [LARGE SCALE GENOMIC DNA]</scope>
    <source>
        <strain evidence="3 4">P96</strain>
    </source>
</reference>
<evidence type="ECO:0008006" key="5">
    <source>
        <dbReference type="Google" id="ProtNLM"/>
    </source>
</evidence>
<keyword evidence="2" id="KW-1133">Transmembrane helix</keyword>
<accession>A0ABT9FQS3</accession>
<organism evidence="3 4">
    <name type="scientific">Paenibacillus zeirhizosphaerae</name>
    <dbReference type="NCBI Taxonomy" id="2987519"/>
    <lineage>
        <taxon>Bacteria</taxon>
        <taxon>Bacillati</taxon>
        <taxon>Bacillota</taxon>
        <taxon>Bacilli</taxon>
        <taxon>Bacillales</taxon>
        <taxon>Paenibacillaceae</taxon>
        <taxon>Paenibacillus</taxon>
    </lineage>
</organism>
<name>A0ABT9FQS3_9BACL</name>
<dbReference type="RefSeq" id="WP_305754567.1">
    <property type="nucleotide sequence ID" value="NZ_JAPCKK010000014.1"/>
</dbReference>
<protein>
    <recommendedName>
        <fullName evidence="5">DUF4190 domain-containing protein</fullName>
    </recommendedName>
</protein>
<gene>
    <name evidence="3" type="ORF">OIN60_09300</name>
</gene>